<dbReference type="GO" id="GO:0009451">
    <property type="term" value="P:RNA modification"/>
    <property type="evidence" value="ECO:0007669"/>
    <property type="project" value="InterPro"/>
</dbReference>
<gene>
    <name evidence="3" type="ORF">Tsubulata_043866</name>
</gene>
<dbReference type="PANTHER" id="PTHR47926">
    <property type="entry name" value="PENTATRICOPEPTIDE REPEAT-CONTAINING PROTEIN"/>
    <property type="match status" value="1"/>
</dbReference>
<evidence type="ECO:0008006" key="5">
    <source>
        <dbReference type="Google" id="ProtNLM"/>
    </source>
</evidence>
<dbReference type="EMBL" id="JAKUCV010004750">
    <property type="protein sequence ID" value="KAJ4834218.1"/>
    <property type="molecule type" value="Genomic_DNA"/>
</dbReference>
<dbReference type="AlphaFoldDB" id="A0A9Q0FMP6"/>
<dbReference type="InterPro" id="IPR011990">
    <property type="entry name" value="TPR-like_helical_dom_sf"/>
</dbReference>
<feature type="repeat" description="PPR" evidence="2">
    <location>
        <begin position="238"/>
        <end position="272"/>
    </location>
</feature>
<evidence type="ECO:0000256" key="1">
    <source>
        <dbReference type="ARBA" id="ARBA00022737"/>
    </source>
</evidence>
<proteinExistence type="predicted"/>
<dbReference type="OrthoDB" id="185373at2759"/>
<reference evidence="3" key="1">
    <citation type="submission" date="2022-02" db="EMBL/GenBank/DDBJ databases">
        <authorList>
            <person name="Henning P.M."/>
            <person name="McCubbin A.G."/>
            <person name="Shore J.S."/>
        </authorList>
    </citation>
    <scope>NUCLEOTIDE SEQUENCE</scope>
    <source>
        <strain evidence="3">F60SS</strain>
        <tissue evidence="3">Leaves</tissue>
    </source>
</reference>
<organism evidence="3 4">
    <name type="scientific">Turnera subulata</name>
    <dbReference type="NCBI Taxonomy" id="218843"/>
    <lineage>
        <taxon>Eukaryota</taxon>
        <taxon>Viridiplantae</taxon>
        <taxon>Streptophyta</taxon>
        <taxon>Embryophyta</taxon>
        <taxon>Tracheophyta</taxon>
        <taxon>Spermatophyta</taxon>
        <taxon>Magnoliopsida</taxon>
        <taxon>eudicotyledons</taxon>
        <taxon>Gunneridae</taxon>
        <taxon>Pentapetalae</taxon>
        <taxon>rosids</taxon>
        <taxon>fabids</taxon>
        <taxon>Malpighiales</taxon>
        <taxon>Passifloraceae</taxon>
        <taxon>Turnera</taxon>
    </lineage>
</organism>
<dbReference type="Proteomes" id="UP001141552">
    <property type="component" value="Unassembled WGS sequence"/>
</dbReference>
<evidence type="ECO:0000256" key="2">
    <source>
        <dbReference type="PROSITE-ProRule" id="PRU00708"/>
    </source>
</evidence>
<reference evidence="3" key="2">
    <citation type="journal article" date="2023" name="Plants (Basel)">
        <title>Annotation of the Turnera subulata (Passifloraceae) Draft Genome Reveals the S-Locus Evolved after the Divergence of Turneroideae from Passifloroideae in a Stepwise Manner.</title>
        <authorList>
            <person name="Henning P.M."/>
            <person name="Roalson E.H."/>
            <person name="Mir W."/>
            <person name="McCubbin A.G."/>
            <person name="Shore J.S."/>
        </authorList>
    </citation>
    <scope>NUCLEOTIDE SEQUENCE</scope>
    <source>
        <strain evidence="3">F60SS</strain>
    </source>
</reference>
<feature type="repeat" description="PPR" evidence="2">
    <location>
        <begin position="440"/>
        <end position="474"/>
    </location>
</feature>
<dbReference type="InterPro" id="IPR046960">
    <property type="entry name" value="PPR_At4g14850-like_plant"/>
</dbReference>
<accession>A0A9Q0FMP6</accession>
<dbReference type="InterPro" id="IPR002885">
    <property type="entry name" value="PPR_rpt"/>
</dbReference>
<dbReference type="Pfam" id="PF01535">
    <property type="entry name" value="PPR"/>
    <property type="match status" value="2"/>
</dbReference>
<dbReference type="FunFam" id="1.25.40.10:FF:000031">
    <property type="entry name" value="Pentatricopeptide repeat-containing protein mitochondrial"/>
    <property type="match status" value="1"/>
</dbReference>
<feature type="repeat" description="PPR" evidence="2">
    <location>
        <begin position="475"/>
        <end position="509"/>
    </location>
</feature>
<evidence type="ECO:0000313" key="3">
    <source>
        <dbReference type="EMBL" id="KAJ4834218.1"/>
    </source>
</evidence>
<dbReference type="Gene3D" id="1.25.40.10">
    <property type="entry name" value="Tetratricopeptide repeat domain"/>
    <property type="match status" value="4"/>
</dbReference>
<feature type="repeat" description="PPR" evidence="2">
    <location>
        <begin position="73"/>
        <end position="107"/>
    </location>
</feature>
<evidence type="ECO:0000313" key="4">
    <source>
        <dbReference type="Proteomes" id="UP001141552"/>
    </source>
</evidence>
<feature type="non-terminal residue" evidence="3">
    <location>
        <position position="521"/>
    </location>
</feature>
<keyword evidence="1" id="KW-0677">Repeat</keyword>
<name>A0A9Q0FMP6_9ROSI</name>
<dbReference type="NCBIfam" id="TIGR00756">
    <property type="entry name" value="PPR"/>
    <property type="match status" value="4"/>
</dbReference>
<comment type="caution">
    <text evidence="3">The sequence shown here is derived from an EMBL/GenBank/DDBJ whole genome shotgun (WGS) entry which is preliminary data.</text>
</comment>
<dbReference type="PANTHER" id="PTHR47926:SF347">
    <property type="entry name" value="PENTATRICOPEPTIDE REPEAT-CONTAINING PROTEIN"/>
    <property type="match status" value="1"/>
</dbReference>
<dbReference type="GO" id="GO:0003723">
    <property type="term" value="F:RNA binding"/>
    <property type="evidence" value="ECO:0007669"/>
    <property type="project" value="InterPro"/>
</dbReference>
<dbReference type="FunFam" id="1.25.40.10:FF:000073">
    <property type="entry name" value="Pentatricopeptide repeat-containing protein chloroplastic"/>
    <property type="match status" value="1"/>
</dbReference>
<protein>
    <recommendedName>
        <fullName evidence="5">Pentacotripeptide-repeat region of PRORP domain-containing protein</fullName>
    </recommendedName>
</protein>
<dbReference type="Pfam" id="PF13041">
    <property type="entry name" value="PPR_2"/>
    <property type="match status" value="3"/>
</dbReference>
<feature type="repeat" description="PPR" evidence="2">
    <location>
        <begin position="339"/>
        <end position="373"/>
    </location>
</feature>
<dbReference type="PROSITE" id="PS51375">
    <property type="entry name" value="PPR"/>
    <property type="match status" value="5"/>
</dbReference>
<sequence>MSLATRSLLRKSLKNSIRAINSKYKAKQVHALVLKLKPDSIHPLDTLISSYSKFNLLNYCLLLFHSFPSPTPTVVAYKSLIKCYTSHALPSQSLSVFLQMRAAGMKTDHNVFPSVIKSCALLCDLRLGESVHGCVIRLGLEFDLYTGNALMSMYAKHQGLDGNRMRSKMLDEMPERRCGGGLMRDSEKQMVGVDQNVGFGEGFNSSAKAKANGVVADRLGCSRMDSVRKVFEMMPNGDLVSWNTLISGNVQNGMYEEALMMVRQMGNANLQPDKFTLSIVLPMFAEYADVIKGKEVHGYAVRRGFDRDLVVGSSLMDMYANCTRVEDSLHLFNILPQRDSISWNSVIASCVQNGLFDKGLGFFRQMLNAGIKLNHSSFSSIMPACAHLSTLHLGKQLHAYIMRGGFDGNLFIASSLVDMYAKCGNIEVARRIFDNIEQHDMVSWTAMIMGYALHGYAHDALSLFKQMEMEGVKANSVAFLAVMTACSHAGLVDQGWRYFNSMTQHGITPGLEHYAAMADLL</sequence>
<keyword evidence="4" id="KW-1185">Reference proteome</keyword>